<evidence type="ECO:0000313" key="2">
    <source>
        <dbReference type="Proteomes" id="UP001139485"/>
    </source>
</evidence>
<protein>
    <submittedName>
        <fullName evidence="1">DUF2256 and DUF3253 domain-containing protein</fullName>
    </submittedName>
</protein>
<reference evidence="1" key="1">
    <citation type="submission" date="2022-05" db="EMBL/GenBank/DDBJ databases">
        <authorList>
            <person name="Tuo L."/>
        </authorList>
    </citation>
    <scope>NUCLEOTIDE SEQUENCE</scope>
    <source>
        <strain evidence="1">BSK12Z-4</strain>
    </source>
</reference>
<keyword evidence="2" id="KW-1185">Reference proteome</keyword>
<gene>
    <name evidence="1" type="ORF">M8330_06025</name>
</gene>
<dbReference type="InterPro" id="IPR036388">
    <property type="entry name" value="WH-like_DNA-bd_sf"/>
</dbReference>
<dbReference type="SUPFAM" id="SSF46785">
    <property type="entry name" value="Winged helix' DNA-binding domain"/>
    <property type="match status" value="1"/>
</dbReference>
<dbReference type="Pfam" id="PF11625">
    <property type="entry name" value="DUF3253"/>
    <property type="match status" value="1"/>
</dbReference>
<dbReference type="Gene3D" id="1.10.10.10">
    <property type="entry name" value="Winged helix-like DNA-binding domain superfamily/Winged helix DNA-binding domain"/>
    <property type="match status" value="1"/>
</dbReference>
<sequence>MSGRPAPRGRLVGVSTPEPKTCATCGRTIEWRKKWERSWDDVRYCSTACRRHKPGPTDEALERSITDLLASRAASSTICPSEAARAVGGEDWRDLMEPARRAARRLVAAGQVEITQGGRVVDPSTAKGPIRVRRAR</sequence>
<dbReference type="Pfam" id="PF10013">
    <property type="entry name" value="DUF2256"/>
    <property type="match status" value="1"/>
</dbReference>
<dbReference type="AlphaFoldDB" id="A0A9X2D6C3"/>
<dbReference type="InterPro" id="IPR017136">
    <property type="entry name" value="UCP037205"/>
</dbReference>
<accession>A0A9X2D6C3</accession>
<dbReference type="InterPro" id="IPR021660">
    <property type="entry name" value="DUF3253"/>
</dbReference>
<name>A0A9X2D6C3_9ACTN</name>
<dbReference type="PANTHER" id="PTHR37463">
    <property type="entry name" value="GSL3115 PROTEIN"/>
    <property type="match status" value="1"/>
</dbReference>
<dbReference type="InterPro" id="IPR036390">
    <property type="entry name" value="WH_DNA-bd_sf"/>
</dbReference>
<comment type="caution">
    <text evidence="1">The sequence shown here is derived from an EMBL/GenBank/DDBJ whole genome shotgun (WGS) entry which is preliminary data.</text>
</comment>
<dbReference type="RefSeq" id="WP_250826594.1">
    <property type="nucleotide sequence ID" value="NZ_JAMOIL010000006.1"/>
</dbReference>
<dbReference type="PANTHER" id="PTHR37463:SF1">
    <property type="entry name" value="DUF2256 DOMAIN-CONTAINING PROTEIN"/>
    <property type="match status" value="1"/>
</dbReference>
<proteinExistence type="predicted"/>
<evidence type="ECO:0000313" key="1">
    <source>
        <dbReference type="EMBL" id="MCM0619849.1"/>
    </source>
</evidence>
<organism evidence="1 2">
    <name type="scientific">Nocardioides bruguierae</name>
    <dbReference type="NCBI Taxonomy" id="2945102"/>
    <lineage>
        <taxon>Bacteria</taxon>
        <taxon>Bacillati</taxon>
        <taxon>Actinomycetota</taxon>
        <taxon>Actinomycetes</taxon>
        <taxon>Propionibacteriales</taxon>
        <taxon>Nocardioidaceae</taxon>
        <taxon>Nocardioides</taxon>
    </lineage>
</organism>
<dbReference type="EMBL" id="JAMOIL010000006">
    <property type="protein sequence ID" value="MCM0619849.1"/>
    <property type="molecule type" value="Genomic_DNA"/>
</dbReference>
<dbReference type="Proteomes" id="UP001139485">
    <property type="component" value="Unassembled WGS sequence"/>
</dbReference>